<feature type="region of interest" description="Disordered" evidence="1">
    <location>
        <begin position="1"/>
        <end position="47"/>
    </location>
</feature>
<dbReference type="AlphaFoldDB" id="A1CN04"/>
<accession>A1CN04</accession>
<name>A1CN04_ASPCL</name>
<feature type="region of interest" description="Disordered" evidence="1">
    <location>
        <begin position="194"/>
        <end position="223"/>
    </location>
</feature>
<sequence length="235" mass="26045">MTKTKLESHIASAILDPTPPQAKSRDKAVEPEAKEDSSPRPFVEDDMSFSGSTLAKERQEALMDLPTEVLIDLRIINQLIEKLDGKKLMKAVVNLLSLEENTSGVHCVAPDEGDSAHKEATEHRLLTQYLLESGIAAGDLPRMRADDSLHNNLIRLQRRYPTNHPAILRSVLRRVTTTQVLGVLRTQIWRLSSQGRAKTGDDATAGQNTPKRGPKSGWSAKENEVVAAYQPPVQW</sequence>
<reference evidence="2 3" key="1">
    <citation type="journal article" date="2008" name="PLoS Genet.">
        <title>Genomic islands in the pathogenic filamentous fungus Aspergillus fumigatus.</title>
        <authorList>
            <person name="Fedorova N.D."/>
            <person name="Khaldi N."/>
            <person name="Joardar V.S."/>
            <person name="Maiti R."/>
            <person name="Amedeo P."/>
            <person name="Anderson M.J."/>
            <person name="Crabtree J."/>
            <person name="Silva J.C."/>
            <person name="Badger J.H."/>
            <person name="Albarraq A."/>
            <person name="Angiuoli S."/>
            <person name="Bussey H."/>
            <person name="Bowyer P."/>
            <person name="Cotty P.J."/>
            <person name="Dyer P.S."/>
            <person name="Egan A."/>
            <person name="Galens K."/>
            <person name="Fraser-Liggett C.M."/>
            <person name="Haas B.J."/>
            <person name="Inman J.M."/>
            <person name="Kent R."/>
            <person name="Lemieux S."/>
            <person name="Malavazi I."/>
            <person name="Orvis J."/>
            <person name="Roemer T."/>
            <person name="Ronning C.M."/>
            <person name="Sundaram J.P."/>
            <person name="Sutton G."/>
            <person name="Turner G."/>
            <person name="Venter J.C."/>
            <person name="White O.R."/>
            <person name="Whitty B.R."/>
            <person name="Youngman P."/>
            <person name="Wolfe K.H."/>
            <person name="Goldman G.H."/>
            <person name="Wortman J.R."/>
            <person name="Jiang B."/>
            <person name="Denning D.W."/>
            <person name="Nierman W.C."/>
        </authorList>
    </citation>
    <scope>NUCLEOTIDE SEQUENCE [LARGE SCALE GENOMIC DNA]</scope>
    <source>
        <strain evidence="3">ATCC 1007 / CBS 513.65 / DSM 816 / NCTC 3887 / NRRL 1</strain>
    </source>
</reference>
<evidence type="ECO:0000256" key="1">
    <source>
        <dbReference type="SAM" id="MobiDB-lite"/>
    </source>
</evidence>
<feature type="compositionally biased region" description="Basic and acidic residues" evidence="1">
    <location>
        <begin position="23"/>
        <end position="38"/>
    </location>
</feature>
<evidence type="ECO:0000313" key="3">
    <source>
        <dbReference type="Proteomes" id="UP000006701"/>
    </source>
</evidence>
<dbReference type="RefSeq" id="XP_001270367.1">
    <property type="nucleotide sequence ID" value="XM_001270366.1"/>
</dbReference>
<dbReference type="EMBL" id="DS027058">
    <property type="protein sequence ID" value="EAW08941.1"/>
    <property type="molecule type" value="Genomic_DNA"/>
</dbReference>
<organism evidence="2 3">
    <name type="scientific">Aspergillus clavatus (strain ATCC 1007 / CBS 513.65 / DSM 816 / NCTC 3887 / NRRL 1 / QM 1276 / 107)</name>
    <dbReference type="NCBI Taxonomy" id="344612"/>
    <lineage>
        <taxon>Eukaryota</taxon>
        <taxon>Fungi</taxon>
        <taxon>Dikarya</taxon>
        <taxon>Ascomycota</taxon>
        <taxon>Pezizomycotina</taxon>
        <taxon>Eurotiomycetes</taxon>
        <taxon>Eurotiomycetidae</taxon>
        <taxon>Eurotiales</taxon>
        <taxon>Aspergillaceae</taxon>
        <taxon>Aspergillus</taxon>
        <taxon>Aspergillus subgen. Fumigati</taxon>
    </lineage>
</organism>
<dbReference type="KEGG" id="act:ACLA_098830"/>
<protein>
    <submittedName>
        <fullName evidence="2">Uncharacterized protein</fullName>
    </submittedName>
</protein>
<proteinExistence type="predicted"/>
<dbReference type="VEuPathDB" id="FungiDB:ACLA_098830"/>
<gene>
    <name evidence="2" type="ORF">ACLA_098830</name>
</gene>
<dbReference type="Proteomes" id="UP000006701">
    <property type="component" value="Unassembled WGS sequence"/>
</dbReference>
<evidence type="ECO:0000313" key="2">
    <source>
        <dbReference type="EMBL" id="EAW08941.1"/>
    </source>
</evidence>
<dbReference type="GeneID" id="4702135"/>
<keyword evidence="3" id="KW-1185">Reference proteome</keyword>
<dbReference type="HOGENOM" id="CLU_1179973_0_0_1"/>